<dbReference type="STRING" id="926562.Oweho_0107"/>
<dbReference type="PROSITE" id="PS51257">
    <property type="entry name" value="PROKAR_LIPOPROTEIN"/>
    <property type="match status" value="1"/>
</dbReference>
<keyword evidence="3" id="KW-0813">Transport</keyword>
<protein>
    <submittedName>
        <fullName evidence="6">ABC-type dipeptide transport system, periplasmic component</fullName>
    </submittedName>
</protein>
<sequence length="536" mass="61036">MRYTLFSILFLLLACSPQKQYDDSLIFRYNEAAGITSLDPAFSRNQANIWAVNQLFNGLVQMDDDLKVQPCIAKSWEISDSGMAYTFHLRDDVLFHANECFENDEQRRVVAEDFKYSFERVQSTYLAAPGSWVFANVLTFDAPDDSTFVIYMKQPFPPFLGILSMKYCSVVPEEAVNYYGNSFREKPVGTGPFYFKIWAENEKLVLRKNAEYFEKDEEGNNLPYLESVAISFIPDKQSAFLEFIKGNLDLISGIDASYKDELLTHTGELQERYAESFNLYRQPYLNTEYLAFLVDSSQTIMEGSPILDVRIRQAINYGFDRKKMMRYLRNNIGEPANYGMIPRGLASFDTSRVVGYDYNPEKAKALLAEAGYPNGAGLPPIKLQTNASYLDLCEYIQGEVAGIGIKMEVEVTPPSTLRQSIATSKVPFFRASWIGDYPDGENYLSLFYSENWAPNGPNYTHFKNPVFDSLYQRATAETNDSSRMVLYTKMDSLVMAQAPVVPLYYDQVLRFYPNTVSGLGGNAMNLLDLKRVRKGE</sequence>
<reference evidence="6 7" key="1">
    <citation type="journal article" date="2012" name="Stand. Genomic Sci.">
        <title>Genome sequence of the orange-pigmented seawater bacterium Owenweeksia hongkongensis type strain (UST20020801(T)).</title>
        <authorList>
            <person name="Riedel T."/>
            <person name="Held B."/>
            <person name="Nolan M."/>
            <person name="Lucas S."/>
            <person name="Lapidus A."/>
            <person name="Tice H."/>
            <person name="Del Rio T.G."/>
            <person name="Cheng J.F."/>
            <person name="Han C."/>
            <person name="Tapia R."/>
            <person name="Goodwin L.A."/>
            <person name="Pitluck S."/>
            <person name="Liolios K."/>
            <person name="Mavromatis K."/>
            <person name="Pagani I."/>
            <person name="Ivanova N."/>
            <person name="Mikhailova N."/>
            <person name="Pati A."/>
            <person name="Chen A."/>
            <person name="Palaniappan K."/>
            <person name="Rohde M."/>
            <person name="Tindall B.J."/>
            <person name="Detter J.C."/>
            <person name="Goker M."/>
            <person name="Woyke T."/>
            <person name="Bristow J."/>
            <person name="Eisen J.A."/>
            <person name="Markowitz V."/>
            <person name="Hugenholtz P."/>
            <person name="Klenk H.P."/>
            <person name="Kyrpides N.C."/>
        </authorList>
    </citation>
    <scope>NUCLEOTIDE SEQUENCE</scope>
    <source>
        <strain evidence="7">DSM 17368 / JCM 12287 / NRRL B-23963</strain>
    </source>
</reference>
<comment type="subcellular location">
    <subcellularLocation>
        <location evidence="1">Cell envelope</location>
    </subcellularLocation>
</comment>
<dbReference type="SUPFAM" id="SSF53850">
    <property type="entry name" value="Periplasmic binding protein-like II"/>
    <property type="match status" value="1"/>
</dbReference>
<dbReference type="InterPro" id="IPR039424">
    <property type="entry name" value="SBP_5"/>
</dbReference>
<dbReference type="CDD" id="cd00995">
    <property type="entry name" value="PBP2_NikA_DppA_OppA_like"/>
    <property type="match status" value="1"/>
</dbReference>
<dbReference type="InterPro" id="IPR030678">
    <property type="entry name" value="Peptide/Ni-bd"/>
</dbReference>
<dbReference type="AlphaFoldDB" id="G8R5Y1"/>
<evidence type="ECO:0000256" key="1">
    <source>
        <dbReference type="ARBA" id="ARBA00004196"/>
    </source>
</evidence>
<dbReference type="KEGG" id="oho:Oweho_0107"/>
<evidence type="ECO:0000313" key="6">
    <source>
        <dbReference type="EMBL" id="AEV31129.1"/>
    </source>
</evidence>
<dbReference type="GO" id="GO:0043190">
    <property type="term" value="C:ATP-binding cassette (ABC) transporter complex"/>
    <property type="evidence" value="ECO:0007669"/>
    <property type="project" value="InterPro"/>
</dbReference>
<dbReference type="Proteomes" id="UP000005631">
    <property type="component" value="Chromosome"/>
</dbReference>
<name>G8R5Y1_OWEHD</name>
<dbReference type="EMBL" id="CP003156">
    <property type="protein sequence ID" value="AEV31129.1"/>
    <property type="molecule type" value="Genomic_DNA"/>
</dbReference>
<evidence type="ECO:0000259" key="5">
    <source>
        <dbReference type="Pfam" id="PF00496"/>
    </source>
</evidence>
<dbReference type="GO" id="GO:0015833">
    <property type="term" value="P:peptide transport"/>
    <property type="evidence" value="ECO:0007669"/>
    <property type="project" value="TreeGrafter"/>
</dbReference>
<dbReference type="OrthoDB" id="9772924at2"/>
<keyword evidence="7" id="KW-1185">Reference proteome</keyword>
<feature type="domain" description="Solute-binding protein family 5" evidence="5">
    <location>
        <begin position="67"/>
        <end position="453"/>
    </location>
</feature>
<dbReference type="PIRSF" id="PIRSF002741">
    <property type="entry name" value="MppA"/>
    <property type="match status" value="1"/>
</dbReference>
<accession>G8R5Y1</accession>
<dbReference type="GO" id="GO:1904680">
    <property type="term" value="F:peptide transmembrane transporter activity"/>
    <property type="evidence" value="ECO:0007669"/>
    <property type="project" value="TreeGrafter"/>
</dbReference>
<dbReference type="PANTHER" id="PTHR30290:SF10">
    <property type="entry name" value="PERIPLASMIC OLIGOPEPTIDE-BINDING PROTEIN-RELATED"/>
    <property type="match status" value="1"/>
</dbReference>
<dbReference type="HOGENOM" id="CLU_017028_7_0_10"/>
<dbReference type="Gene3D" id="3.10.105.10">
    <property type="entry name" value="Dipeptide-binding Protein, Domain 3"/>
    <property type="match status" value="1"/>
</dbReference>
<dbReference type="eggNOG" id="COG4166">
    <property type="taxonomic scope" value="Bacteria"/>
</dbReference>
<evidence type="ECO:0000256" key="2">
    <source>
        <dbReference type="ARBA" id="ARBA00005695"/>
    </source>
</evidence>
<proteinExistence type="inferred from homology"/>
<dbReference type="InterPro" id="IPR000914">
    <property type="entry name" value="SBP_5_dom"/>
</dbReference>
<organism evidence="6 7">
    <name type="scientific">Owenweeksia hongkongensis (strain DSM 17368 / CIP 108786 / JCM 12287 / NRRL B-23963 / UST20020801)</name>
    <dbReference type="NCBI Taxonomy" id="926562"/>
    <lineage>
        <taxon>Bacteria</taxon>
        <taxon>Pseudomonadati</taxon>
        <taxon>Bacteroidota</taxon>
        <taxon>Flavobacteriia</taxon>
        <taxon>Flavobacteriales</taxon>
        <taxon>Owenweeksiaceae</taxon>
        <taxon>Owenweeksia</taxon>
    </lineage>
</organism>
<dbReference type="GO" id="GO:0030288">
    <property type="term" value="C:outer membrane-bounded periplasmic space"/>
    <property type="evidence" value="ECO:0007669"/>
    <property type="project" value="UniProtKB-ARBA"/>
</dbReference>
<keyword evidence="4" id="KW-0732">Signal</keyword>
<comment type="similarity">
    <text evidence="2">Belongs to the bacterial solute-binding protein 5 family.</text>
</comment>
<dbReference type="PANTHER" id="PTHR30290">
    <property type="entry name" value="PERIPLASMIC BINDING COMPONENT OF ABC TRANSPORTER"/>
    <property type="match status" value="1"/>
</dbReference>
<dbReference type="RefSeq" id="WP_014200490.1">
    <property type="nucleotide sequence ID" value="NC_016599.1"/>
</dbReference>
<dbReference type="Pfam" id="PF00496">
    <property type="entry name" value="SBP_bac_5"/>
    <property type="match status" value="1"/>
</dbReference>
<gene>
    <name evidence="6" type="ordered locus">Oweho_0107</name>
</gene>
<dbReference type="Gene3D" id="3.90.76.10">
    <property type="entry name" value="Dipeptide-binding Protein, Domain 1"/>
    <property type="match status" value="1"/>
</dbReference>
<evidence type="ECO:0000256" key="3">
    <source>
        <dbReference type="ARBA" id="ARBA00022448"/>
    </source>
</evidence>
<evidence type="ECO:0000256" key="4">
    <source>
        <dbReference type="ARBA" id="ARBA00022729"/>
    </source>
</evidence>
<dbReference type="PATRIC" id="fig|926562.3.peg.108"/>
<evidence type="ECO:0000313" key="7">
    <source>
        <dbReference type="Proteomes" id="UP000005631"/>
    </source>
</evidence>
<dbReference type="Gene3D" id="3.40.190.10">
    <property type="entry name" value="Periplasmic binding protein-like II"/>
    <property type="match status" value="1"/>
</dbReference>